<dbReference type="RefSeq" id="WP_009015627.1">
    <property type="nucleotide sequence ID" value="NC_016077.1"/>
</dbReference>
<keyword evidence="5" id="KW-0813">Transport</keyword>
<evidence type="ECO:0000256" key="7">
    <source>
        <dbReference type="SAM" id="SignalP"/>
    </source>
</evidence>
<reference evidence="10 11" key="1">
    <citation type="journal article" date="2011" name="J. Bacteriol.">
        <title>Complete genome sequence of Acidaminococcus intestini RYC-MR95, a Gram-negative bacterium from the phylum Firmicutes.</title>
        <authorList>
            <person name="D'Auria G."/>
            <person name="Galan J.C."/>
            <person name="Rodriguez-Alcayna M."/>
            <person name="Moya A."/>
            <person name="Baquero F."/>
            <person name="Latorre A."/>
        </authorList>
    </citation>
    <scope>NUCLEOTIDE SEQUENCE [LARGE SCALE GENOMIC DNA]</scope>
    <source>
        <strain evidence="10 11">RyC-MR95</strain>
    </source>
</reference>
<dbReference type="Proteomes" id="UP000007093">
    <property type="component" value="Chromosome"/>
</dbReference>
<dbReference type="Pfam" id="PF03958">
    <property type="entry name" value="Secretin_N"/>
    <property type="match status" value="1"/>
</dbReference>
<evidence type="ECO:0000259" key="8">
    <source>
        <dbReference type="Pfam" id="PF00263"/>
    </source>
</evidence>
<dbReference type="PANTHER" id="PTHR30332">
    <property type="entry name" value="PROBABLE GENERAL SECRETION PATHWAY PROTEIN D"/>
    <property type="match status" value="1"/>
</dbReference>
<evidence type="ECO:0000256" key="1">
    <source>
        <dbReference type="ARBA" id="ARBA00004370"/>
    </source>
</evidence>
<comment type="subcellular location">
    <subcellularLocation>
        <location evidence="5">Cell outer membrane</location>
    </subcellularLocation>
    <subcellularLocation>
        <location evidence="1">Membrane</location>
    </subcellularLocation>
</comment>
<feature type="domain" description="Type II/III secretion system secretin-like" evidence="8">
    <location>
        <begin position="218"/>
        <end position="375"/>
    </location>
</feature>
<dbReference type="HOGENOM" id="CLU_006756_2_4_9"/>
<proteinExistence type="inferred from homology"/>
<evidence type="ECO:0000256" key="4">
    <source>
        <dbReference type="RuleBase" id="RU004003"/>
    </source>
</evidence>
<evidence type="ECO:0000256" key="2">
    <source>
        <dbReference type="ARBA" id="ARBA00022729"/>
    </source>
</evidence>
<dbReference type="PRINTS" id="PR00811">
    <property type="entry name" value="BCTERIALGSPD"/>
</dbReference>
<dbReference type="eggNOG" id="COG4796">
    <property type="taxonomic scope" value="Bacteria"/>
</dbReference>
<dbReference type="InterPro" id="IPR004845">
    <property type="entry name" value="T2SS_GspD_CS"/>
</dbReference>
<dbReference type="InterPro" id="IPR004846">
    <property type="entry name" value="T2SS/T3SS_dom"/>
</dbReference>
<dbReference type="PATRIC" id="fig|568816.4.peg.83"/>
<dbReference type="GO" id="GO:0009306">
    <property type="term" value="P:protein secretion"/>
    <property type="evidence" value="ECO:0007669"/>
    <property type="project" value="InterPro"/>
</dbReference>
<dbReference type="InterPro" id="IPR005644">
    <property type="entry name" value="NolW-like"/>
</dbReference>
<dbReference type="Gene3D" id="3.30.1370.130">
    <property type="match status" value="1"/>
</dbReference>
<comment type="similarity">
    <text evidence="4">Belongs to the bacterial secretin family.</text>
</comment>
<dbReference type="Gene3D" id="3.30.1370.120">
    <property type="match status" value="1"/>
</dbReference>
<organism evidence="10 11">
    <name type="scientific">Acidaminococcus intestini (strain RyC-MR95)</name>
    <dbReference type="NCBI Taxonomy" id="568816"/>
    <lineage>
        <taxon>Bacteria</taxon>
        <taxon>Bacillati</taxon>
        <taxon>Bacillota</taxon>
        <taxon>Negativicutes</taxon>
        <taxon>Acidaminococcales</taxon>
        <taxon>Acidaminococcaceae</taxon>
        <taxon>Acidaminococcus</taxon>
    </lineage>
</organism>
<dbReference type="InterPro" id="IPR001775">
    <property type="entry name" value="GspD/PilQ"/>
</dbReference>
<feature type="signal peptide" evidence="7">
    <location>
        <begin position="1"/>
        <end position="19"/>
    </location>
</feature>
<feature type="chain" id="PRO_5003466978" evidence="7">
    <location>
        <begin position="20"/>
        <end position="424"/>
    </location>
</feature>
<keyword evidence="2 7" id="KW-0732">Signal</keyword>
<feature type="domain" description="NolW-like" evidence="9">
    <location>
        <begin position="106"/>
        <end position="162"/>
    </location>
</feature>
<keyword evidence="11" id="KW-1185">Reference proteome</keyword>
<accession>G4Q6J3</accession>
<dbReference type="PROSITE" id="PS00875">
    <property type="entry name" value="T2SP_D"/>
    <property type="match status" value="1"/>
</dbReference>
<dbReference type="GO" id="GO:0015627">
    <property type="term" value="C:type II protein secretion system complex"/>
    <property type="evidence" value="ECO:0007669"/>
    <property type="project" value="TreeGrafter"/>
</dbReference>
<sequence>MKRFFFLCLLLFVCGRAFAGPLVSLSVKKAPTEEVFRSLASMSGKNIVFPEALTGELSLTLHDVPYEEALRLAAASQGLFLETVGDVTIVAPAGTMERGFGALTAYPLSYVPAKEAAETLKPLIKAPLSFDQTSNTLFVLGSPGDQARAQKVLARMDRLQKQVTLEARILSLQEDASRELGLQWKWSGLPQQNSEETDGGTFHLGHGYTGSFQGILSALCQKGKAKVLATPRIVTVPGKEGKIFIGDHIPVVTEKVSNGTTTTSTEYVDAGIRLSYTPIVGPDGVITASVHTEVSTPTLISELHNYRITSRTADTNVRLLEGETLVIGGLISDEEQKRLETIPLLSKLPLLGNLFTFRSRKKTRTEVVMLLTPYLTEPGRSPAFIPYKEDPHFLPPLPFSQKKEGDENISLSYSHRPPSFQISG</sequence>
<dbReference type="InterPro" id="IPR050810">
    <property type="entry name" value="Bact_Secretion_Sys_Channel"/>
</dbReference>
<gene>
    <name evidence="10" type="ordered locus">Acin_0088</name>
</gene>
<dbReference type="GeneID" id="92877808"/>
<dbReference type="GO" id="GO:0009279">
    <property type="term" value="C:cell outer membrane"/>
    <property type="evidence" value="ECO:0007669"/>
    <property type="project" value="UniProtKB-SubCell"/>
</dbReference>
<evidence type="ECO:0000313" key="10">
    <source>
        <dbReference type="EMBL" id="AEQ21341.1"/>
    </source>
</evidence>
<evidence type="ECO:0000256" key="3">
    <source>
        <dbReference type="ARBA" id="ARBA00023136"/>
    </source>
</evidence>
<dbReference type="InterPro" id="IPR038591">
    <property type="entry name" value="NolW-like_sf"/>
</dbReference>
<name>G4Q6J3_ACIIR</name>
<dbReference type="EMBL" id="CP003058">
    <property type="protein sequence ID" value="AEQ21341.1"/>
    <property type="molecule type" value="Genomic_DNA"/>
</dbReference>
<dbReference type="KEGG" id="ain:Acin_0088"/>
<keyword evidence="3" id="KW-0472">Membrane</keyword>
<dbReference type="Pfam" id="PF00263">
    <property type="entry name" value="Secretin"/>
    <property type="match status" value="1"/>
</dbReference>
<evidence type="ECO:0000256" key="6">
    <source>
        <dbReference type="SAM" id="MobiDB-lite"/>
    </source>
</evidence>
<dbReference type="InParanoid" id="G4Q6J3"/>
<protein>
    <submittedName>
        <fullName evidence="10">Type II and III secretion system protein</fullName>
    </submittedName>
</protein>
<dbReference type="STRING" id="568816.Acin_0088"/>
<evidence type="ECO:0000259" key="9">
    <source>
        <dbReference type="Pfam" id="PF03958"/>
    </source>
</evidence>
<dbReference type="PANTHER" id="PTHR30332:SF24">
    <property type="entry name" value="SECRETIN GSPD-RELATED"/>
    <property type="match status" value="1"/>
</dbReference>
<dbReference type="AlphaFoldDB" id="G4Q6J3"/>
<feature type="region of interest" description="Disordered" evidence="6">
    <location>
        <begin position="398"/>
        <end position="424"/>
    </location>
</feature>
<evidence type="ECO:0000256" key="5">
    <source>
        <dbReference type="RuleBase" id="RU004004"/>
    </source>
</evidence>
<evidence type="ECO:0000313" key="11">
    <source>
        <dbReference type="Proteomes" id="UP000007093"/>
    </source>
</evidence>